<keyword evidence="3" id="KW-1185">Reference proteome</keyword>
<feature type="compositionally biased region" description="Basic and acidic residues" evidence="1">
    <location>
        <begin position="1"/>
        <end position="10"/>
    </location>
</feature>
<evidence type="ECO:0000256" key="1">
    <source>
        <dbReference type="SAM" id="MobiDB-lite"/>
    </source>
</evidence>
<reference evidence="2" key="1">
    <citation type="submission" date="2023-06" db="EMBL/GenBank/DDBJ databases">
        <title>SYSU T00b26.</title>
        <authorList>
            <person name="Gao L."/>
            <person name="Fang B.-Z."/>
            <person name="Li W.-J."/>
        </authorList>
    </citation>
    <scope>NUCLEOTIDE SEQUENCE</scope>
    <source>
        <strain evidence="2">SYSU T00b26</strain>
    </source>
</reference>
<protein>
    <recommendedName>
        <fullName evidence="4">Antitoxin</fullName>
    </recommendedName>
</protein>
<gene>
    <name evidence="2" type="ORF">QQX04_07100</name>
</gene>
<proteinExistence type="predicted"/>
<name>A0ABT8G0T3_9MICO</name>
<feature type="compositionally biased region" description="Basic and acidic residues" evidence="1">
    <location>
        <begin position="18"/>
        <end position="31"/>
    </location>
</feature>
<dbReference type="EMBL" id="JAUHPV010000003">
    <property type="protein sequence ID" value="MDN4472756.1"/>
    <property type="molecule type" value="Genomic_DNA"/>
</dbReference>
<accession>A0ABT8G0T3</accession>
<dbReference type="Proteomes" id="UP001172738">
    <property type="component" value="Unassembled WGS sequence"/>
</dbReference>
<organism evidence="2 3">
    <name type="scientific">Demequina zhanjiangensis</name>
    <dbReference type="NCBI Taxonomy" id="3051659"/>
    <lineage>
        <taxon>Bacteria</taxon>
        <taxon>Bacillati</taxon>
        <taxon>Actinomycetota</taxon>
        <taxon>Actinomycetes</taxon>
        <taxon>Micrococcales</taxon>
        <taxon>Demequinaceae</taxon>
        <taxon>Demequina</taxon>
    </lineage>
</organism>
<evidence type="ECO:0000313" key="2">
    <source>
        <dbReference type="EMBL" id="MDN4472756.1"/>
    </source>
</evidence>
<evidence type="ECO:0000313" key="3">
    <source>
        <dbReference type="Proteomes" id="UP001172738"/>
    </source>
</evidence>
<comment type="caution">
    <text evidence="2">The sequence shown here is derived from an EMBL/GenBank/DDBJ whole genome shotgun (WGS) entry which is preliminary data.</text>
</comment>
<feature type="region of interest" description="Disordered" evidence="1">
    <location>
        <begin position="1"/>
        <end position="52"/>
    </location>
</feature>
<dbReference type="RefSeq" id="WP_301127609.1">
    <property type="nucleotide sequence ID" value="NZ_JAUHPV010000003.1"/>
</dbReference>
<sequence length="52" mass="5747">MSSDEIKAKAQEALPDDEQAKKLGDKVRENTPDGVDVPAAKAEQWVKDHNKD</sequence>
<evidence type="ECO:0008006" key="4">
    <source>
        <dbReference type="Google" id="ProtNLM"/>
    </source>
</evidence>